<evidence type="ECO:0000313" key="2">
    <source>
        <dbReference type="EMBL" id="KAJ7641121.1"/>
    </source>
</evidence>
<gene>
    <name evidence="2" type="ORF">FB45DRAFT_1053716</name>
</gene>
<dbReference type="AlphaFoldDB" id="A0AAD7C7G0"/>
<feature type="region of interest" description="Disordered" evidence="1">
    <location>
        <begin position="42"/>
        <end position="113"/>
    </location>
</feature>
<sequence length="500" mass="54551">MSRNINPTGVRTRAQVLAAKGTNQQKNLKNVGAASISAAKVKQGFPPMADSESASTHQASQPAPPRTNVRQTRAPGKVPASPTIATSPVKEEDDASATEELLPNERKTLKREGALVYEEVLEEEDEETDSDEGSGGVNRCRVMRRVWSNGAIMIQTMVQEDGEGEGEESDEETDEDEDEDEDEDSGAPSKASEFRGIQHCRVVPPREVEWRVHDRVDLAIVVPSQFRAPSATSSEGIKGKENHDQDNLDKSKIKVEKNASACGANVSEETRADVDVEGVGTSSPKTLDDEETTITVKGKGKARVGAKSKTAAVDRESKPHGYPTRLAEKLKTAAKNGENNTAADTGKAESSKSARRVFIRLPEAPSTTLTAESAITQSFATATQNEQATEEHQQRPVIPNPRTPLRLAQGNVVPASPKTPKTPTIATSPVKENEDTSQPYERKPLKREGAFYEHYSGSRGQKRLWEEVETDVETEVETDKEQTPHRAAKRCRTVKILDNE</sequence>
<feature type="compositionally biased region" description="Basic and acidic residues" evidence="1">
    <location>
        <begin position="237"/>
        <end position="257"/>
    </location>
</feature>
<evidence type="ECO:0000313" key="3">
    <source>
        <dbReference type="Proteomes" id="UP001221142"/>
    </source>
</evidence>
<evidence type="ECO:0000256" key="1">
    <source>
        <dbReference type="SAM" id="MobiDB-lite"/>
    </source>
</evidence>
<feature type="region of interest" description="Disordered" evidence="1">
    <location>
        <begin position="382"/>
        <end position="447"/>
    </location>
</feature>
<keyword evidence="3" id="KW-1185">Reference proteome</keyword>
<proteinExistence type="predicted"/>
<reference evidence="2" key="1">
    <citation type="submission" date="2023-03" db="EMBL/GenBank/DDBJ databases">
        <title>Massive genome expansion in bonnet fungi (Mycena s.s.) driven by repeated elements and novel gene families across ecological guilds.</title>
        <authorList>
            <consortium name="Lawrence Berkeley National Laboratory"/>
            <person name="Harder C.B."/>
            <person name="Miyauchi S."/>
            <person name="Viragh M."/>
            <person name="Kuo A."/>
            <person name="Thoen E."/>
            <person name="Andreopoulos B."/>
            <person name="Lu D."/>
            <person name="Skrede I."/>
            <person name="Drula E."/>
            <person name="Henrissat B."/>
            <person name="Morin E."/>
            <person name="Kohler A."/>
            <person name="Barry K."/>
            <person name="LaButti K."/>
            <person name="Morin E."/>
            <person name="Salamov A."/>
            <person name="Lipzen A."/>
            <person name="Mereny Z."/>
            <person name="Hegedus B."/>
            <person name="Baldrian P."/>
            <person name="Stursova M."/>
            <person name="Weitz H."/>
            <person name="Taylor A."/>
            <person name="Grigoriev I.V."/>
            <person name="Nagy L.G."/>
            <person name="Martin F."/>
            <person name="Kauserud H."/>
        </authorList>
    </citation>
    <scope>NUCLEOTIDE SEQUENCE</scope>
    <source>
        <strain evidence="2">9284</strain>
    </source>
</reference>
<comment type="caution">
    <text evidence="2">The sequence shown here is derived from an EMBL/GenBank/DDBJ whole genome shotgun (WGS) entry which is preliminary data.</text>
</comment>
<feature type="region of interest" description="Disordered" evidence="1">
    <location>
        <begin position="222"/>
        <end position="355"/>
    </location>
</feature>
<accession>A0AAD7C7G0</accession>
<feature type="compositionally biased region" description="Polar residues" evidence="1">
    <location>
        <begin position="52"/>
        <end position="61"/>
    </location>
</feature>
<name>A0AAD7C7G0_9AGAR</name>
<dbReference type="Proteomes" id="UP001221142">
    <property type="component" value="Unassembled WGS sequence"/>
</dbReference>
<feature type="region of interest" description="Disordered" evidence="1">
    <location>
        <begin position="158"/>
        <end position="198"/>
    </location>
</feature>
<feature type="compositionally biased region" description="Basic and acidic residues" evidence="1">
    <location>
        <begin position="103"/>
        <end position="113"/>
    </location>
</feature>
<feature type="compositionally biased region" description="Acidic residues" evidence="1">
    <location>
        <begin position="160"/>
        <end position="185"/>
    </location>
</feature>
<protein>
    <submittedName>
        <fullName evidence="2">Uncharacterized protein</fullName>
    </submittedName>
</protein>
<organism evidence="2 3">
    <name type="scientific">Roridomyces roridus</name>
    <dbReference type="NCBI Taxonomy" id="1738132"/>
    <lineage>
        <taxon>Eukaryota</taxon>
        <taxon>Fungi</taxon>
        <taxon>Dikarya</taxon>
        <taxon>Basidiomycota</taxon>
        <taxon>Agaricomycotina</taxon>
        <taxon>Agaricomycetes</taxon>
        <taxon>Agaricomycetidae</taxon>
        <taxon>Agaricales</taxon>
        <taxon>Marasmiineae</taxon>
        <taxon>Mycenaceae</taxon>
        <taxon>Roridomyces</taxon>
    </lineage>
</organism>
<dbReference type="EMBL" id="JARKIF010000004">
    <property type="protein sequence ID" value="KAJ7641121.1"/>
    <property type="molecule type" value="Genomic_DNA"/>
</dbReference>